<feature type="binding site" evidence="9">
    <location>
        <position position="72"/>
    </location>
    <ligand>
        <name>4-amino-2-methyl-5-(diphosphooxymethyl)pyrimidine</name>
        <dbReference type="ChEBI" id="CHEBI:57841"/>
    </ligand>
</feature>
<dbReference type="RefSeq" id="WP_027312086.1">
    <property type="nucleotide sequence ID" value="NZ_JBHLZN010000002.1"/>
</dbReference>
<comment type="catalytic activity">
    <reaction evidence="6 9 10">
        <text>4-methyl-5-(2-phosphooxyethyl)-thiazole + 4-amino-2-methyl-5-(diphosphooxymethyl)pyrimidine + H(+) = thiamine phosphate + diphosphate</text>
        <dbReference type="Rhea" id="RHEA:22328"/>
        <dbReference type="ChEBI" id="CHEBI:15378"/>
        <dbReference type="ChEBI" id="CHEBI:33019"/>
        <dbReference type="ChEBI" id="CHEBI:37575"/>
        <dbReference type="ChEBI" id="CHEBI:57841"/>
        <dbReference type="ChEBI" id="CHEBI:58296"/>
        <dbReference type="EC" id="2.5.1.3"/>
    </reaction>
</comment>
<evidence type="ECO:0000256" key="6">
    <source>
        <dbReference type="ARBA" id="ARBA00047334"/>
    </source>
</evidence>
<dbReference type="InterPro" id="IPR013785">
    <property type="entry name" value="Aldolase_TIM"/>
</dbReference>
<comment type="caution">
    <text evidence="13">The sequence shown here is derived from an EMBL/GenBank/DDBJ whole genome shotgun (WGS) entry which is preliminary data.</text>
</comment>
<reference evidence="13 14" key="1">
    <citation type="submission" date="2024-09" db="EMBL/GenBank/DDBJ databases">
        <authorList>
            <person name="Sun Q."/>
            <person name="Mori K."/>
        </authorList>
    </citation>
    <scope>NUCLEOTIDE SEQUENCE [LARGE SCALE GENOMIC DNA]</scope>
    <source>
        <strain evidence="13 14">ATCC 51285</strain>
    </source>
</reference>
<dbReference type="NCBIfam" id="TIGR00693">
    <property type="entry name" value="thiE"/>
    <property type="match status" value="1"/>
</dbReference>
<feature type="binding site" evidence="9">
    <location>
        <begin position="138"/>
        <end position="140"/>
    </location>
    <ligand>
        <name>2-[(2R,5Z)-2-carboxy-4-methylthiazol-5(2H)-ylidene]ethyl phosphate</name>
        <dbReference type="ChEBI" id="CHEBI:62899"/>
    </ligand>
</feature>
<dbReference type="InterPro" id="IPR022998">
    <property type="entry name" value="ThiamineP_synth_TenI"/>
</dbReference>
<dbReference type="CDD" id="cd00564">
    <property type="entry name" value="TMP_TenI"/>
    <property type="match status" value="1"/>
</dbReference>
<feature type="binding site" evidence="9">
    <location>
        <position position="92"/>
    </location>
    <ligand>
        <name>Mg(2+)</name>
        <dbReference type="ChEBI" id="CHEBI:18420"/>
    </ligand>
</feature>
<dbReference type="InterPro" id="IPR036206">
    <property type="entry name" value="ThiamineP_synth_sf"/>
</dbReference>
<feature type="binding site" evidence="9">
    <location>
        <position position="73"/>
    </location>
    <ligand>
        <name>Mg(2+)</name>
        <dbReference type="ChEBI" id="CHEBI:18420"/>
    </ligand>
</feature>
<evidence type="ECO:0000256" key="4">
    <source>
        <dbReference type="ARBA" id="ARBA00022842"/>
    </source>
</evidence>
<accession>A0ABV5ZBJ9</accession>
<dbReference type="SUPFAM" id="SSF51391">
    <property type="entry name" value="Thiamin phosphate synthase"/>
    <property type="match status" value="1"/>
</dbReference>
<dbReference type="EC" id="2.5.1.3" evidence="9"/>
<dbReference type="PANTHER" id="PTHR20857">
    <property type="entry name" value="THIAMINE-PHOSPHATE PYROPHOSPHORYLASE"/>
    <property type="match status" value="1"/>
</dbReference>
<keyword evidence="4 9" id="KW-0460">Magnesium</keyword>
<dbReference type="Proteomes" id="UP001589628">
    <property type="component" value="Unassembled WGS sequence"/>
</dbReference>
<evidence type="ECO:0000256" key="8">
    <source>
        <dbReference type="ARBA" id="ARBA00047883"/>
    </source>
</evidence>
<feature type="binding site" evidence="9">
    <location>
        <position position="167"/>
    </location>
    <ligand>
        <name>2-[(2R,5Z)-2-carboxy-4-methylthiazol-5(2H)-ylidene]ethyl phosphate</name>
        <dbReference type="ChEBI" id="CHEBI:62899"/>
    </ligand>
</feature>
<evidence type="ECO:0000256" key="7">
    <source>
        <dbReference type="ARBA" id="ARBA00047851"/>
    </source>
</evidence>
<dbReference type="GO" id="GO:0004789">
    <property type="term" value="F:thiamine-phosphate diphosphorylase activity"/>
    <property type="evidence" value="ECO:0007669"/>
    <property type="project" value="UniProtKB-EC"/>
</dbReference>
<feature type="domain" description="Thiamine phosphate synthase/TenI" evidence="12">
    <location>
        <begin position="10"/>
        <end position="188"/>
    </location>
</feature>
<sequence>MSKGLSQGGLYGITDSTLLPDTRLLEAVEAALRGGMRLLQYRDKSANATLRLKQAQALLSLCRDYHCQLLINDDVSLCQRIGADGVHLGQQDTKLTEARSLLGQQAIIGITCHASLELAQQALADGADYLAFGAFFPSSTKPLASPAPLSILQQAQPLGLPLVAIGGITLERAPTVLQAGAQWLAVVGDLFSAPSAALIQARAQAYQHLFSAAPAAPSVLP</sequence>
<comment type="cofactor">
    <cofactor evidence="9">
        <name>Mg(2+)</name>
        <dbReference type="ChEBI" id="CHEBI:18420"/>
    </cofactor>
    <text evidence="9">Binds 1 Mg(2+) ion per subunit.</text>
</comment>
<feature type="binding site" evidence="9">
    <location>
        <begin position="40"/>
        <end position="44"/>
    </location>
    <ligand>
        <name>4-amino-2-methyl-5-(diphosphooxymethyl)pyrimidine</name>
        <dbReference type="ChEBI" id="CHEBI:57841"/>
    </ligand>
</feature>
<comment type="caution">
    <text evidence="9">Lacks conserved residue(s) required for the propagation of feature annotation.</text>
</comment>
<comment type="similarity">
    <text evidence="9 10">Belongs to the thiamine-phosphate synthase family.</text>
</comment>
<evidence type="ECO:0000256" key="9">
    <source>
        <dbReference type="HAMAP-Rule" id="MF_00097"/>
    </source>
</evidence>
<protein>
    <recommendedName>
        <fullName evidence="9">Thiamine-phosphate synthase</fullName>
        <shortName evidence="9">TP synthase</shortName>
        <shortName evidence="9">TPS</shortName>
        <ecNumber evidence="9">2.5.1.3</ecNumber>
    </recommendedName>
    <alternativeName>
        <fullName evidence="9">Thiamine-phosphate pyrophosphorylase</fullName>
        <shortName evidence="9">TMP pyrophosphorylase</shortName>
        <shortName evidence="9">TMP-PPase</shortName>
    </alternativeName>
</protein>
<evidence type="ECO:0000259" key="12">
    <source>
        <dbReference type="Pfam" id="PF02581"/>
    </source>
</evidence>
<keyword evidence="3 9" id="KW-0479">Metal-binding</keyword>
<comment type="catalytic activity">
    <reaction evidence="7 9 10">
        <text>2-(2-carboxy-4-methylthiazol-5-yl)ethyl phosphate + 4-amino-2-methyl-5-(diphosphooxymethyl)pyrimidine + 2 H(+) = thiamine phosphate + CO2 + diphosphate</text>
        <dbReference type="Rhea" id="RHEA:47848"/>
        <dbReference type="ChEBI" id="CHEBI:15378"/>
        <dbReference type="ChEBI" id="CHEBI:16526"/>
        <dbReference type="ChEBI" id="CHEBI:33019"/>
        <dbReference type="ChEBI" id="CHEBI:37575"/>
        <dbReference type="ChEBI" id="CHEBI:57841"/>
        <dbReference type="ChEBI" id="CHEBI:62890"/>
        <dbReference type="EC" id="2.5.1.3"/>
    </reaction>
</comment>
<dbReference type="EMBL" id="JBHLZN010000002">
    <property type="protein sequence ID" value="MFB9886662.1"/>
    <property type="molecule type" value="Genomic_DNA"/>
</dbReference>
<evidence type="ECO:0000256" key="2">
    <source>
        <dbReference type="ARBA" id="ARBA00022679"/>
    </source>
</evidence>
<evidence type="ECO:0000313" key="13">
    <source>
        <dbReference type="EMBL" id="MFB9886662.1"/>
    </source>
</evidence>
<evidence type="ECO:0000313" key="14">
    <source>
        <dbReference type="Proteomes" id="UP001589628"/>
    </source>
</evidence>
<dbReference type="PANTHER" id="PTHR20857:SF15">
    <property type="entry name" value="THIAMINE-PHOSPHATE SYNTHASE"/>
    <property type="match status" value="1"/>
</dbReference>
<dbReference type="Gene3D" id="3.20.20.70">
    <property type="entry name" value="Aldolase class I"/>
    <property type="match status" value="1"/>
</dbReference>
<dbReference type="InterPro" id="IPR034291">
    <property type="entry name" value="TMP_synthase"/>
</dbReference>
<evidence type="ECO:0000256" key="1">
    <source>
        <dbReference type="ARBA" id="ARBA00005165"/>
    </source>
</evidence>
<organism evidence="13 14">
    <name type="scientific">Balneatrix alpica</name>
    <dbReference type="NCBI Taxonomy" id="75684"/>
    <lineage>
        <taxon>Bacteria</taxon>
        <taxon>Pseudomonadati</taxon>
        <taxon>Pseudomonadota</taxon>
        <taxon>Gammaproteobacteria</taxon>
        <taxon>Oceanospirillales</taxon>
        <taxon>Balneatrichaceae</taxon>
        <taxon>Balneatrix</taxon>
    </lineage>
</organism>
<keyword evidence="2 9" id="KW-0808">Transferase</keyword>
<proteinExistence type="inferred from homology"/>
<comment type="pathway">
    <text evidence="1 9 11">Cofactor biosynthesis; thiamine diphosphate biosynthesis; thiamine phosphate from 4-amino-2-methyl-5-diphosphomethylpyrimidine and 4-methyl-5-(2-phosphoethyl)-thiazole: step 1/1.</text>
</comment>
<name>A0ABV5ZBJ9_9GAMM</name>
<feature type="binding site" evidence="9">
    <location>
        <position position="111"/>
    </location>
    <ligand>
        <name>4-amino-2-methyl-5-(diphosphooxymethyl)pyrimidine</name>
        <dbReference type="ChEBI" id="CHEBI:57841"/>
    </ligand>
</feature>
<feature type="binding site" evidence="9">
    <location>
        <position position="141"/>
    </location>
    <ligand>
        <name>4-amino-2-methyl-5-(diphosphooxymethyl)pyrimidine</name>
        <dbReference type="ChEBI" id="CHEBI:57841"/>
    </ligand>
</feature>
<comment type="catalytic activity">
    <reaction evidence="8 9 10">
        <text>2-[(2R,5Z)-2-carboxy-4-methylthiazol-5(2H)-ylidene]ethyl phosphate + 4-amino-2-methyl-5-(diphosphooxymethyl)pyrimidine + 2 H(+) = thiamine phosphate + CO2 + diphosphate</text>
        <dbReference type="Rhea" id="RHEA:47844"/>
        <dbReference type="ChEBI" id="CHEBI:15378"/>
        <dbReference type="ChEBI" id="CHEBI:16526"/>
        <dbReference type="ChEBI" id="CHEBI:33019"/>
        <dbReference type="ChEBI" id="CHEBI:37575"/>
        <dbReference type="ChEBI" id="CHEBI:57841"/>
        <dbReference type="ChEBI" id="CHEBI:62899"/>
        <dbReference type="EC" id="2.5.1.3"/>
    </reaction>
</comment>
<comment type="function">
    <text evidence="9">Condenses 4-methyl-5-(beta-hydroxyethyl)thiazole monophosphate (THZ-P) and 2-methyl-4-amino-5-hydroxymethyl pyrimidine pyrophosphate (HMP-PP) to form thiamine monophosphate (TMP).</text>
</comment>
<gene>
    <name evidence="9 13" type="primary">thiE</name>
    <name evidence="13" type="ORF">ACFFLH_09590</name>
</gene>
<keyword evidence="14" id="KW-1185">Reference proteome</keyword>
<evidence type="ECO:0000256" key="5">
    <source>
        <dbReference type="ARBA" id="ARBA00022977"/>
    </source>
</evidence>
<evidence type="ECO:0000256" key="3">
    <source>
        <dbReference type="ARBA" id="ARBA00022723"/>
    </source>
</evidence>
<evidence type="ECO:0000256" key="11">
    <source>
        <dbReference type="RuleBase" id="RU004253"/>
    </source>
</evidence>
<keyword evidence="5 9" id="KW-0784">Thiamine biosynthesis</keyword>
<evidence type="ECO:0000256" key="10">
    <source>
        <dbReference type="RuleBase" id="RU003826"/>
    </source>
</evidence>
<dbReference type="HAMAP" id="MF_00097">
    <property type="entry name" value="TMP_synthase"/>
    <property type="match status" value="1"/>
</dbReference>
<dbReference type="Pfam" id="PF02581">
    <property type="entry name" value="TMP-TENI"/>
    <property type="match status" value="1"/>
</dbReference>